<evidence type="ECO:0000256" key="2">
    <source>
        <dbReference type="ARBA" id="ARBA00023277"/>
    </source>
</evidence>
<dbReference type="InterPro" id="IPR005486">
    <property type="entry name" value="Glucokinase_regulatory_CS"/>
</dbReference>
<sequence length="292" mass="29672">MSSTEHAAARFSGLETWPSSEVAQALLETQLAAASAAMQAAAPMAQAIDAAAARLAEGGRLIYLGAGTSGRLAVLDAAELPPTFDWPAERAVALIAGGERAIQHAVEGAEDDTEAAAAALDTLALTRQDVVIGVAASGRTPYTCAGLAHARKAGALTIAVFNAPTAPLADHADIALLAATGAEIIAGSTRMKAGTAQKILLNCLSTGIMLRLGYVHRGRMVEMRPTNAKLHARAIQMVADLTGEPMARAEAAFVEAGTIKLAVVMLALGLTLDAAAQRLAGAKGILAAALRA</sequence>
<organism evidence="4 5">
    <name type="scientific">Pararhodobacter oceanensis</name>
    <dbReference type="NCBI Taxonomy" id="2172121"/>
    <lineage>
        <taxon>Bacteria</taxon>
        <taxon>Pseudomonadati</taxon>
        <taxon>Pseudomonadota</taxon>
        <taxon>Alphaproteobacteria</taxon>
        <taxon>Rhodobacterales</taxon>
        <taxon>Paracoccaceae</taxon>
        <taxon>Pararhodobacter</taxon>
    </lineage>
</organism>
<proteinExistence type="predicted"/>
<keyword evidence="2" id="KW-0119">Carbohydrate metabolism</keyword>
<dbReference type="PANTHER" id="PTHR10088">
    <property type="entry name" value="GLUCOKINASE REGULATORY PROTEIN"/>
    <property type="match status" value="1"/>
</dbReference>
<dbReference type="EMBL" id="QDKM01000001">
    <property type="protein sequence ID" value="PVH30382.1"/>
    <property type="molecule type" value="Genomic_DNA"/>
</dbReference>
<dbReference type="SUPFAM" id="SSF53697">
    <property type="entry name" value="SIS domain"/>
    <property type="match status" value="1"/>
</dbReference>
<protein>
    <submittedName>
        <fullName evidence="4">N-acetylmuramic acid 6-phosphate etherase</fullName>
    </submittedName>
</protein>
<reference evidence="4 5" key="1">
    <citation type="submission" date="2018-04" db="EMBL/GenBank/DDBJ databases">
        <title>Pararhodobacter oceanense sp. nov., isolated from marine intertidal sediment.</title>
        <authorList>
            <person name="Wang X.-L."/>
            <person name="Du Z.-J."/>
        </authorList>
    </citation>
    <scope>NUCLEOTIDE SEQUENCE [LARGE SCALE GENOMIC DNA]</scope>
    <source>
        <strain evidence="4 5">AM505</strain>
    </source>
</reference>
<accession>A0A2T8HYG4</accession>
<evidence type="ECO:0000313" key="5">
    <source>
        <dbReference type="Proteomes" id="UP000245911"/>
    </source>
</evidence>
<dbReference type="GO" id="GO:0046348">
    <property type="term" value="P:amino sugar catabolic process"/>
    <property type="evidence" value="ECO:0007669"/>
    <property type="project" value="InterPro"/>
</dbReference>
<dbReference type="InterPro" id="IPR001347">
    <property type="entry name" value="SIS_dom"/>
</dbReference>
<dbReference type="PANTHER" id="PTHR10088:SF4">
    <property type="entry name" value="GLUCOKINASE REGULATORY PROTEIN"/>
    <property type="match status" value="1"/>
</dbReference>
<evidence type="ECO:0000256" key="1">
    <source>
        <dbReference type="ARBA" id="ARBA00023239"/>
    </source>
</evidence>
<dbReference type="InterPro" id="IPR046348">
    <property type="entry name" value="SIS_dom_sf"/>
</dbReference>
<evidence type="ECO:0000259" key="3">
    <source>
        <dbReference type="PROSITE" id="PS51464"/>
    </source>
</evidence>
<dbReference type="RefSeq" id="WP_116556796.1">
    <property type="nucleotide sequence ID" value="NZ_QDKM01000001.1"/>
</dbReference>
<dbReference type="Proteomes" id="UP000245911">
    <property type="component" value="Unassembled WGS sequence"/>
</dbReference>
<feature type="domain" description="SIS" evidence="3">
    <location>
        <begin position="51"/>
        <end position="214"/>
    </location>
</feature>
<dbReference type="GO" id="GO:0016835">
    <property type="term" value="F:carbon-oxygen lyase activity"/>
    <property type="evidence" value="ECO:0007669"/>
    <property type="project" value="InterPro"/>
</dbReference>
<evidence type="ECO:0000313" key="4">
    <source>
        <dbReference type="EMBL" id="PVH30382.1"/>
    </source>
</evidence>
<dbReference type="PROSITE" id="PS01272">
    <property type="entry name" value="GCKR"/>
    <property type="match status" value="1"/>
</dbReference>
<dbReference type="GO" id="GO:0009254">
    <property type="term" value="P:peptidoglycan turnover"/>
    <property type="evidence" value="ECO:0007669"/>
    <property type="project" value="TreeGrafter"/>
</dbReference>
<dbReference type="Pfam" id="PF22645">
    <property type="entry name" value="GKRP_SIS_N"/>
    <property type="match status" value="1"/>
</dbReference>
<dbReference type="InterPro" id="IPR040190">
    <property type="entry name" value="MURQ/GCKR"/>
</dbReference>
<comment type="caution">
    <text evidence="4">The sequence shown here is derived from an EMBL/GenBank/DDBJ whole genome shotgun (WGS) entry which is preliminary data.</text>
</comment>
<dbReference type="Gene3D" id="1.10.8.1080">
    <property type="match status" value="1"/>
</dbReference>
<dbReference type="OrthoDB" id="9813395at2"/>
<keyword evidence="5" id="KW-1185">Reference proteome</keyword>
<gene>
    <name evidence="4" type="ORF">DDE20_02205</name>
</gene>
<dbReference type="GO" id="GO:0016803">
    <property type="term" value="F:ether hydrolase activity"/>
    <property type="evidence" value="ECO:0007669"/>
    <property type="project" value="TreeGrafter"/>
</dbReference>
<dbReference type="CDD" id="cd05007">
    <property type="entry name" value="SIS_Etherase"/>
    <property type="match status" value="1"/>
</dbReference>
<dbReference type="NCBIfam" id="NF003915">
    <property type="entry name" value="PRK05441.1"/>
    <property type="match status" value="1"/>
</dbReference>
<dbReference type="NCBIfam" id="NF009222">
    <property type="entry name" value="PRK12570.1"/>
    <property type="match status" value="1"/>
</dbReference>
<dbReference type="Gene3D" id="3.40.50.10490">
    <property type="entry name" value="Glucose-6-phosphate isomerase like protein, domain 1"/>
    <property type="match status" value="1"/>
</dbReference>
<name>A0A2T8HYG4_9RHOB</name>
<dbReference type="AlphaFoldDB" id="A0A2T8HYG4"/>
<dbReference type="InterPro" id="IPR005488">
    <property type="entry name" value="Etherase_MurQ"/>
</dbReference>
<keyword evidence="1" id="KW-0456">Lyase</keyword>
<dbReference type="PROSITE" id="PS51464">
    <property type="entry name" value="SIS"/>
    <property type="match status" value="1"/>
</dbReference>
<dbReference type="GO" id="GO:0097367">
    <property type="term" value="F:carbohydrate derivative binding"/>
    <property type="evidence" value="ECO:0007669"/>
    <property type="project" value="InterPro"/>
</dbReference>